<sequence length="141" mass="16790">ELRNIDYWPSAGFGGLVSAARSWYFKVRGFDERLKFWGSEDGDLWKRAGLDGMDCYRLSDLNQENETTHGYGELSVEIYHQYHKGCFSGSLPEHRANTTEEQRRRMRWNKMIVERDNTVLRNNDMWGLKRVIPKRDDSFRY</sequence>
<name>A0A0F9AHD4_9ZZZZ</name>
<dbReference type="InterPro" id="IPR027791">
    <property type="entry name" value="Galactosyl_T_C"/>
</dbReference>
<evidence type="ECO:0000259" key="2">
    <source>
        <dbReference type="Pfam" id="PF02709"/>
    </source>
</evidence>
<dbReference type="AlphaFoldDB" id="A0A0F9AHD4"/>
<dbReference type="SUPFAM" id="SSF53448">
    <property type="entry name" value="Nucleotide-diphospho-sugar transferases"/>
    <property type="match status" value="1"/>
</dbReference>
<dbReference type="EMBL" id="LAZR01054727">
    <property type="protein sequence ID" value="KKK77914.1"/>
    <property type="molecule type" value="Genomic_DNA"/>
</dbReference>
<proteinExistence type="predicted"/>
<dbReference type="Pfam" id="PF02709">
    <property type="entry name" value="Glyco_transf_7C"/>
    <property type="match status" value="1"/>
</dbReference>
<dbReference type="Gene3D" id="3.90.550.10">
    <property type="entry name" value="Spore Coat Polysaccharide Biosynthesis Protein SpsA, Chain A"/>
    <property type="match status" value="1"/>
</dbReference>
<reference evidence="3" key="1">
    <citation type="journal article" date="2015" name="Nature">
        <title>Complex archaea that bridge the gap between prokaryotes and eukaryotes.</title>
        <authorList>
            <person name="Spang A."/>
            <person name="Saw J.H."/>
            <person name="Jorgensen S.L."/>
            <person name="Zaremba-Niedzwiedzka K."/>
            <person name="Martijn J."/>
            <person name="Lind A.E."/>
            <person name="van Eijk R."/>
            <person name="Schleper C."/>
            <person name="Guy L."/>
            <person name="Ettema T.J."/>
        </authorList>
    </citation>
    <scope>NUCLEOTIDE SEQUENCE</scope>
</reference>
<comment type="caution">
    <text evidence="3">The sequence shown here is derived from an EMBL/GenBank/DDBJ whole genome shotgun (WGS) entry which is preliminary data.</text>
</comment>
<keyword evidence="1" id="KW-0808">Transferase</keyword>
<evidence type="ECO:0000256" key="1">
    <source>
        <dbReference type="ARBA" id="ARBA00022679"/>
    </source>
</evidence>
<gene>
    <name evidence="3" type="ORF">LCGC14_2848790</name>
</gene>
<dbReference type="InterPro" id="IPR029044">
    <property type="entry name" value="Nucleotide-diphossugar_trans"/>
</dbReference>
<protein>
    <recommendedName>
        <fullName evidence="2">Galactosyltransferase C-terminal domain-containing protein</fullName>
    </recommendedName>
</protein>
<evidence type="ECO:0000313" key="3">
    <source>
        <dbReference type="EMBL" id="KKK77914.1"/>
    </source>
</evidence>
<organism evidence="3">
    <name type="scientific">marine sediment metagenome</name>
    <dbReference type="NCBI Taxonomy" id="412755"/>
    <lineage>
        <taxon>unclassified sequences</taxon>
        <taxon>metagenomes</taxon>
        <taxon>ecological metagenomes</taxon>
    </lineage>
</organism>
<feature type="domain" description="Galactosyltransferase C-terminal" evidence="2">
    <location>
        <begin position="6"/>
        <end position="68"/>
    </location>
</feature>
<accession>A0A0F9AHD4</accession>
<dbReference type="GO" id="GO:0016740">
    <property type="term" value="F:transferase activity"/>
    <property type="evidence" value="ECO:0007669"/>
    <property type="project" value="UniProtKB-KW"/>
</dbReference>
<feature type="non-terminal residue" evidence="3">
    <location>
        <position position="1"/>
    </location>
</feature>